<keyword evidence="2" id="KW-1185">Reference proteome</keyword>
<dbReference type="Proteomes" id="UP000053989">
    <property type="component" value="Unassembled WGS sequence"/>
</dbReference>
<evidence type="ECO:0000313" key="1">
    <source>
        <dbReference type="EMBL" id="KIM66536.1"/>
    </source>
</evidence>
<dbReference type="HOGENOM" id="CLU_3015501_0_0_1"/>
<proteinExistence type="predicted"/>
<reference evidence="1 2" key="1">
    <citation type="submission" date="2014-04" db="EMBL/GenBank/DDBJ databases">
        <authorList>
            <consortium name="DOE Joint Genome Institute"/>
            <person name="Kuo A."/>
            <person name="Kohler A."/>
            <person name="Nagy L.G."/>
            <person name="Floudas D."/>
            <person name="Copeland A."/>
            <person name="Barry K.W."/>
            <person name="Cichocki N."/>
            <person name="Veneault-Fourrey C."/>
            <person name="LaButti K."/>
            <person name="Lindquist E.A."/>
            <person name="Lipzen A."/>
            <person name="Lundell T."/>
            <person name="Morin E."/>
            <person name="Murat C."/>
            <person name="Sun H."/>
            <person name="Tunlid A."/>
            <person name="Henrissat B."/>
            <person name="Grigoriev I.V."/>
            <person name="Hibbett D.S."/>
            <person name="Martin F."/>
            <person name="Nordberg H.P."/>
            <person name="Cantor M.N."/>
            <person name="Hua S.X."/>
        </authorList>
    </citation>
    <scope>NUCLEOTIDE SEQUENCE [LARGE SCALE GENOMIC DNA]</scope>
    <source>
        <strain evidence="1 2">Foug A</strain>
    </source>
</reference>
<gene>
    <name evidence="1" type="ORF">SCLCIDRAFT_1211294</name>
</gene>
<dbReference type="EMBL" id="KN822017">
    <property type="protein sequence ID" value="KIM66536.1"/>
    <property type="molecule type" value="Genomic_DNA"/>
</dbReference>
<accession>A0A0C3EF49</accession>
<dbReference type="InParanoid" id="A0A0C3EF49"/>
<organism evidence="1 2">
    <name type="scientific">Scleroderma citrinum Foug A</name>
    <dbReference type="NCBI Taxonomy" id="1036808"/>
    <lineage>
        <taxon>Eukaryota</taxon>
        <taxon>Fungi</taxon>
        <taxon>Dikarya</taxon>
        <taxon>Basidiomycota</taxon>
        <taxon>Agaricomycotina</taxon>
        <taxon>Agaricomycetes</taxon>
        <taxon>Agaricomycetidae</taxon>
        <taxon>Boletales</taxon>
        <taxon>Sclerodermatineae</taxon>
        <taxon>Sclerodermataceae</taxon>
        <taxon>Scleroderma</taxon>
    </lineage>
</organism>
<name>A0A0C3EF49_9AGAM</name>
<evidence type="ECO:0000313" key="2">
    <source>
        <dbReference type="Proteomes" id="UP000053989"/>
    </source>
</evidence>
<reference evidence="2" key="2">
    <citation type="submission" date="2015-01" db="EMBL/GenBank/DDBJ databases">
        <title>Evolutionary Origins and Diversification of the Mycorrhizal Mutualists.</title>
        <authorList>
            <consortium name="DOE Joint Genome Institute"/>
            <consortium name="Mycorrhizal Genomics Consortium"/>
            <person name="Kohler A."/>
            <person name="Kuo A."/>
            <person name="Nagy L.G."/>
            <person name="Floudas D."/>
            <person name="Copeland A."/>
            <person name="Barry K.W."/>
            <person name="Cichocki N."/>
            <person name="Veneault-Fourrey C."/>
            <person name="LaButti K."/>
            <person name="Lindquist E.A."/>
            <person name="Lipzen A."/>
            <person name="Lundell T."/>
            <person name="Morin E."/>
            <person name="Murat C."/>
            <person name="Riley R."/>
            <person name="Ohm R."/>
            <person name="Sun H."/>
            <person name="Tunlid A."/>
            <person name="Henrissat B."/>
            <person name="Grigoriev I.V."/>
            <person name="Hibbett D.S."/>
            <person name="Martin F."/>
        </authorList>
    </citation>
    <scope>NUCLEOTIDE SEQUENCE [LARGE SCALE GENOMIC DNA]</scope>
    <source>
        <strain evidence="2">Foug A</strain>
    </source>
</reference>
<dbReference type="AlphaFoldDB" id="A0A0C3EF49"/>
<sequence length="56" mass="6161">MIKTRSCSWCSLPGYGELQAGRISFELIADAKCSATASRGTNDFNAEPVLIRRRVL</sequence>
<protein>
    <submittedName>
        <fullName evidence="1">Uncharacterized protein</fullName>
    </submittedName>
</protein>